<evidence type="ECO:0000256" key="2">
    <source>
        <dbReference type="ARBA" id="ARBA00005417"/>
    </source>
</evidence>
<dbReference type="NCBIfam" id="TIGR01727">
    <property type="entry name" value="oligo_HPY"/>
    <property type="match status" value="1"/>
</dbReference>
<dbReference type="Pfam" id="PF00005">
    <property type="entry name" value="ABC_tran"/>
    <property type="match status" value="1"/>
</dbReference>
<dbReference type="PROSITE" id="PS00211">
    <property type="entry name" value="ABC_TRANSPORTER_1"/>
    <property type="match status" value="1"/>
</dbReference>
<organism evidence="11 12">
    <name type="scientific">Antarctobacter heliothermus</name>
    <dbReference type="NCBI Taxonomy" id="74033"/>
    <lineage>
        <taxon>Bacteria</taxon>
        <taxon>Pseudomonadati</taxon>
        <taxon>Pseudomonadota</taxon>
        <taxon>Alphaproteobacteria</taxon>
        <taxon>Rhodobacterales</taxon>
        <taxon>Roseobacteraceae</taxon>
        <taxon>Antarctobacter</taxon>
    </lineage>
</organism>
<accession>A0A239FVH4</accession>
<evidence type="ECO:0000313" key="11">
    <source>
        <dbReference type="EMBL" id="SNS60881.1"/>
    </source>
</evidence>
<dbReference type="FunFam" id="3.40.50.300:FF:000016">
    <property type="entry name" value="Oligopeptide ABC transporter ATP-binding component"/>
    <property type="match status" value="1"/>
</dbReference>
<dbReference type="CDD" id="cd03257">
    <property type="entry name" value="ABC_NikE_OppD_transporters"/>
    <property type="match status" value="1"/>
</dbReference>
<keyword evidence="4" id="KW-1003">Cell membrane</keyword>
<dbReference type="PROSITE" id="PS50893">
    <property type="entry name" value="ABC_TRANSPORTER_2"/>
    <property type="match status" value="1"/>
</dbReference>
<dbReference type="PANTHER" id="PTHR43297:SF14">
    <property type="entry name" value="ATPASE AAA-TYPE CORE DOMAIN-CONTAINING PROTEIN"/>
    <property type="match status" value="1"/>
</dbReference>
<keyword evidence="9" id="KW-0472">Membrane</keyword>
<evidence type="ECO:0000256" key="3">
    <source>
        <dbReference type="ARBA" id="ARBA00022448"/>
    </source>
</evidence>
<dbReference type="Proteomes" id="UP000198440">
    <property type="component" value="Unassembled WGS sequence"/>
</dbReference>
<dbReference type="InterPro" id="IPR013563">
    <property type="entry name" value="Oligopep_ABC_C"/>
</dbReference>
<evidence type="ECO:0000256" key="6">
    <source>
        <dbReference type="ARBA" id="ARBA00022741"/>
    </source>
</evidence>
<keyword evidence="8" id="KW-1278">Translocase</keyword>
<evidence type="ECO:0000256" key="8">
    <source>
        <dbReference type="ARBA" id="ARBA00022967"/>
    </source>
</evidence>
<dbReference type="InterPro" id="IPR017871">
    <property type="entry name" value="ABC_transporter-like_CS"/>
</dbReference>
<evidence type="ECO:0000256" key="7">
    <source>
        <dbReference type="ARBA" id="ARBA00022840"/>
    </source>
</evidence>
<evidence type="ECO:0000256" key="5">
    <source>
        <dbReference type="ARBA" id="ARBA00022519"/>
    </source>
</evidence>
<dbReference type="Gene3D" id="3.40.50.300">
    <property type="entry name" value="P-loop containing nucleotide triphosphate hydrolases"/>
    <property type="match status" value="1"/>
</dbReference>
<evidence type="ECO:0000256" key="4">
    <source>
        <dbReference type="ARBA" id="ARBA00022475"/>
    </source>
</evidence>
<dbReference type="GO" id="GO:0016887">
    <property type="term" value="F:ATP hydrolysis activity"/>
    <property type="evidence" value="ECO:0007669"/>
    <property type="project" value="InterPro"/>
</dbReference>
<keyword evidence="3" id="KW-0813">Transport</keyword>
<dbReference type="GO" id="GO:0015833">
    <property type="term" value="P:peptide transport"/>
    <property type="evidence" value="ECO:0007669"/>
    <property type="project" value="InterPro"/>
</dbReference>
<keyword evidence="6" id="KW-0547">Nucleotide-binding</keyword>
<protein>
    <submittedName>
        <fullName evidence="11">Peptide/nickel transport system ATP-binding protein</fullName>
    </submittedName>
</protein>
<gene>
    <name evidence="11" type="ORF">SAMN04488078_102256</name>
</gene>
<keyword evidence="5" id="KW-0997">Cell inner membrane</keyword>
<comment type="similarity">
    <text evidence="2">Belongs to the ABC transporter superfamily.</text>
</comment>
<dbReference type="GO" id="GO:0005886">
    <property type="term" value="C:plasma membrane"/>
    <property type="evidence" value="ECO:0007669"/>
    <property type="project" value="UniProtKB-SubCell"/>
</dbReference>
<dbReference type="EMBL" id="FZON01000022">
    <property type="protein sequence ID" value="SNS60881.1"/>
    <property type="molecule type" value="Genomic_DNA"/>
</dbReference>
<dbReference type="InterPro" id="IPR003439">
    <property type="entry name" value="ABC_transporter-like_ATP-bd"/>
</dbReference>
<dbReference type="SUPFAM" id="SSF52540">
    <property type="entry name" value="P-loop containing nucleoside triphosphate hydrolases"/>
    <property type="match status" value="1"/>
</dbReference>
<proteinExistence type="inferred from homology"/>
<evidence type="ECO:0000256" key="9">
    <source>
        <dbReference type="ARBA" id="ARBA00023136"/>
    </source>
</evidence>
<name>A0A239FVH4_9RHOB</name>
<dbReference type="SMART" id="SM00382">
    <property type="entry name" value="AAA"/>
    <property type="match status" value="1"/>
</dbReference>
<dbReference type="GO" id="GO:0055085">
    <property type="term" value="P:transmembrane transport"/>
    <property type="evidence" value="ECO:0007669"/>
    <property type="project" value="UniProtKB-ARBA"/>
</dbReference>
<dbReference type="PANTHER" id="PTHR43297">
    <property type="entry name" value="OLIGOPEPTIDE TRANSPORT ATP-BINDING PROTEIN APPD"/>
    <property type="match status" value="1"/>
</dbReference>
<dbReference type="InterPro" id="IPR050388">
    <property type="entry name" value="ABC_Ni/Peptide_Import"/>
</dbReference>
<dbReference type="InterPro" id="IPR027417">
    <property type="entry name" value="P-loop_NTPase"/>
</dbReference>
<keyword evidence="7 11" id="KW-0067">ATP-binding</keyword>
<comment type="subcellular location">
    <subcellularLocation>
        <location evidence="1">Cell inner membrane</location>
        <topology evidence="1">Peripheral membrane protein</topology>
    </subcellularLocation>
</comment>
<evidence type="ECO:0000256" key="1">
    <source>
        <dbReference type="ARBA" id="ARBA00004417"/>
    </source>
</evidence>
<feature type="domain" description="ABC transporter" evidence="10">
    <location>
        <begin position="16"/>
        <end position="273"/>
    </location>
</feature>
<reference evidence="11 12" key="1">
    <citation type="submission" date="2017-06" db="EMBL/GenBank/DDBJ databases">
        <authorList>
            <person name="Kim H.J."/>
            <person name="Triplett B.A."/>
        </authorList>
    </citation>
    <scope>NUCLEOTIDE SEQUENCE [LARGE SCALE GENOMIC DNA]</scope>
    <source>
        <strain evidence="11 12">DSM 11445</strain>
    </source>
</reference>
<dbReference type="Pfam" id="PF08352">
    <property type="entry name" value="oligo_HPY"/>
    <property type="match status" value="1"/>
</dbReference>
<dbReference type="GO" id="GO:0005524">
    <property type="term" value="F:ATP binding"/>
    <property type="evidence" value="ECO:0007669"/>
    <property type="project" value="UniProtKB-KW"/>
</dbReference>
<sequence length="353" mass="38966">MPQIPMQTDITETPMIQIRGLKTHFFTDDGLVKAVEGVDLDIHPNRTLCLLGESGCGKSILARSILRIVDAPGRITGGSILYHAADGRTVDLARARSGSRALRSIRGSDISMIFQEPMSSLGPIQKIGKQITETIRLHRDVTRAEAKAEAIDMLARVGIPRPAERFESYPFELSGGMRQRAMIAMALSCQPRLLIADEPTTALDVTTQAQILDLIAELKEEFRMAVMLITHDLGVVAEVADDVAVMYMGRIVEKSDVYGLFESPRHPYTRALLNSVPRIGMTSKERLPAIRGMVPHPLARPSGCTFRTRCDHFMPGTCDLREPPLKPVEDGEVACFLHEDGARLRPDMENADD</sequence>
<evidence type="ECO:0000313" key="12">
    <source>
        <dbReference type="Proteomes" id="UP000198440"/>
    </source>
</evidence>
<dbReference type="AlphaFoldDB" id="A0A239FVH4"/>
<evidence type="ECO:0000259" key="10">
    <source>
        <dbReference type="PROSITE" id="PS50893"/>
    </source>
</evidence>
<dbReference type="InterPro" id="IPR003593">
    <property type="entry name" value="AAA+_ATPase"/>
</dbReference>